<dbReference type="PANTHER" id="PTHR38471">
    <property type="entry name" value="FOUR HELIX BUNDLE PROTEIN"/>
    <property type="match status" value="1"/>
</dbReference>
<dbReference type="Pfam" id="PF05635">
    <property type="entry name" value="23S_rRNA_IVP"/>
    <property type="match status" value="1"/>
</dbReference>
<dbReference type="SUPFAM" id="SSF158446">
    <property type="entry name" value="IVS-encoded protein-like"/>
    <property type="match status" value="1"/>
</dbReference>
<dbReference type="NCBIfam" id="TIGR02436">
    <property type="entry name" value="four helix bundle protein"/>
    <property type="match status" value="1"/>
</dbReference>
<comment type="caution">
    <text evidence="1">The sequence shown here is derived from an EMBL/GenBank/DDBJ whole genome shotgun (WGS) entry which is preliminary data.</text>
</comment>
<gene>
    <name evidence="1" type="ORF">U0R10_10740</name>
</gene>
<dbReference type="PANTHER" id="PTHR38471:SF2">
    <property type="entry name" value="FOUR HELIX BUNDLE PROTEIN"/>
    <property type="match status" value="1"/>
</dbReference>
<dbReference type="Gene3D" id="1.20.1440.60">
    <property type="entry name" value="23S rRNA-intervening sequence"/>
    <property type="match status" value="1"/>
</dbReference>
<accession>A0ABW6DDY2</accession>
<dbReference type="Proteomes" id="UP001598138">
    <property type="component" value="Unassembled WGS sequence"/>
</dbReference>
<name>A0ABW6DDY2_9BACT</name>
<organism evidence="1 2">
    <name type="scientific">Aquirufa avitistagni</name>
    <dbReference type="NCBI Taxonomy" id="3104728"/>
    <lineage>
        <taxon>Bacteria</taxon>
        <taxon>Pseudomonadati</taxon>
        <taxon>Bacteroidota</taxon>
        <taxon>Cytophagia</taxon>
        <taxon>Cytophagales</taxon>
        <taxon>Flectobacillaceae</taxon>
        <taxon>Aquirufa</taxon>
    </lineage>
</organism>
<evidence type="ECO:0000313" key="2">
    <source>
        <dbReference type="Proteomes" id="UP001598138"/>
    </source>
</evidence>
<reference evidence="1 2" key="1">
    <citation type="submission" date="2024-03" db="EMBL/GenBank/DDBJ databases">
        <title>Aquirufa genome sequencing.</title>
        <authorList>
            <person name="Pitt A."/>
            <person name="Hahn M.W."/>
        </authorList>
    </citation>
    <scope>NUCLEOTIDE SEQUENCE [LARGE SCALE GENOMIC DNA]</scope>
    <source>
        <strain evidence="1 2">OSTEICH-129V</strain>
    </source>
</reference>
<dbReference type="PIRSF" id="PIRSF035652">
    <property type="entry name" value="CHP02436"/>
    <property type="match status" value="1"/>
</dbReference>
<sequence>MKSESIITSKSFQFALKIVRANQRIIKSNKDNVLSKQLFRSGTSIGANIVESGGAYSRKDFEFKLSIAYKEARETAYWLKLIEANMLLEKEELKELHEGVEELQKLIGSAIITLRKNSVK</sequence>
<dbReference type="InterPro" id="IPR036583">
    <property type="entry name" value="23S_rRNA_IVS_sf"/>
</dbReference>
<proteinExistence type="predicted"/>
<dbReference type="RefSeq" id="WP_377983970.1">
    <property type="nucleotide sequence ID" value="NZ_JBBKXZ010000004.1"/>
</dbReference>
<protein>
    <submittedName>
        <fullName evidence="1">Four helix bundle protein</fullName>
    </submittedName>
</protein>
<evidence type="ECO:0000313" key="1">
    <source>
        <dbReference type="EMBL" id="MFD3395097.1"/>
    </source>
</evidence>
<keyword evidence="2" id="KW-1185">Reference proteome</keyword>
<dbReference type="InterPro" id="IPR012657">
    <property type="entry name" value="23S_rRNA-intervening_sequence"/>
</dbReference>
<dbReference type="EMBL" id="JBBKXZ010000004">
    <property type="protein sequence ID" value="MFD3395097.1"/>
    <property type="molecule type" value="Genomic_DNA"/>
</dbReference>